<organism evidence="2 3">
    <name type="scientific">Lactiplantibacillus plajomi</name>
    <dbReference type="NCBI Taxonomy" id="1457217"/>
    <lineage>
        <taxon>Bacteria</taxon>
        <taxon>Bacillati</taxon>
        <taxon>Bacillota</taxon>
        <taxon>Bacilli</taxon>
        <taxon>Lactobacillales</taxon>
        <taxon>Lactobacillaceae</taxon>
        <taxon>Lactiplantibacillus</taxon>
    </lineage>
</organism>
<keyword evidence="1" id="KW-0472">Membrane</keyword>
<protein>
    <submittedName>
        <fullName evidence="2">Uncharacterized protein</fullName>
    </submittedName>
</protein>
<proteinExistence type="predicted"/>
<evidence type="ECO:0000313" key="3">
    <source>
        <dbReference type="Proteomes" id="UP001589855"/>
    </source>
</evidence>
<sequence>MQLFLGIHGLGPIRTFHLTERAVGPRAAIGILLVLIVLAIGYNYYRRHR</sequence>
<reference evidence="2 3" key="1">
    <citation type="submission" date="2024-09" db="EMBL/GenBank/DDBJ databases">
        <authorList>
            <person name="Sun Q."/>
            <person name="Mori K."/>
        </authorList>
    </citation>
    <scope>NUCLEOTIDE SEQUENCE [LARGE SCALE GENOMIC DNA]</scope>
    <source>
        <strain evidence="2 3">TBRC 4575</strain>
    </source>
</reference>
<keyword evidence="1" id="KW-1133">Transmembrane helix</keyword>
<feature type="transmembrane region" description="Helical" evidence="1">
    <location>
        <begin position="27"/>
        <end position="45"/>
    </location>
</feature>
<dbReference type="EMBL" id="JBHLUK010000003">
    <property type="protein sequence ID" value="MFC0422731.1"/>
    <property type="molecule type" value="Genomic_DNA"/>
</dbReference>
<dbReference type="Proteomes" id="UP001589855">
    <property type="component" value="Unassembled WGS sequence"/>
</dbReference>
<evidence type="ECO:0000256" key="1">
    <source>
        <dbReference type="SAM" id="Phobius"/>
    </source>
</evidence>
<comment type="caution">
    <text evidence="2">The sequence shown here is derived from an EMBL/GenBank/DDBJ whole genome shotgun (WGS) entry which is preliminary data.</text>
</comment>
<gene>
    <name evidence="2" type="ORF">ACFFGS_00860</name>
</gene>
<accession>A0ABV6K019</accession>
<name>A0ABV6K019_9LACO</name>
<keyword evidence="3" id="KW-1185">Reference proteome</keyword>
<keyword evidence="1" id="KW-0812">Transmembrane</keyword>
<evidence type="ECO:0000313" key="2">
    <source>
        <dbReference type="EMBL" id="MFC0422731.1"/>
    </source>
</evidence>
<dbReference type="RefSeq" id="WP_170178293.1">
    <property type="nucleotide sequence ID" value="NZ_BAABRM010000033.1"/>
</dbReference>